<gene>
    <name evidence="1" type="ORF">DX873_18605</name>
</gene>
<dbReference type="EMBL" id="QTJX01000010">
    <property type="protein sequence ID" value="RDY57570.1"/>
    <property type="molecule type" value="Genomic_DNA"/>
</dbReference>
<evidence type="ECO:0000313" key="1">
    <source>
        <dbReference type="EMBL" id="RDY57570.1"/>
    </source>
</evidence>
<sequence length="324" mass="37129">MAKNNFIKFKLTKERKPVSFQVPIKGMMLNRKDRAGAPLKHIQYIPGHESIWKEDHKGDEQPKNIWFEDGFLNVHKHNQNLLTILKKHKWFGVHFVMVDEEAEDAKELERFDLIERAIDKVNIANEDELRANAIVIIGSHVFDYSATRLKKALKQKAFEKPKELIEEMDKGNYGNRLAAALAVLRDVVIINPTRTAITWPDGKPIINIASGQDPITEFGTFLSQNTEEIKVTLQTIGQHIKAKRTPKTEMDVDAIIPSQQVTPEPEKVTVDAIPETIEVKEEPKTDLETAREAFKTKFNKEVPINKKNDLEWINSKLKEELEPA</sequence>
<accession>A0A371JKU3</accession>
<keyword evidence="2" id="KW-1185">Reference proteome</keyword>
<reference evidence="1 2" key="1">
    <citation type="submission" date="2018-08" db="EMBL/GenBank/DDBJ databases">
        <title>Muricauda nanhaiensis sp. nov., isolated from seawater of the South China Sea.</title>
        <authorList>
            <person name="Dang Y."/>
        </authorList>
    </citation>
    <scope>NUCLEOTIDE SEQUENCE [LARGE SCALE GENOMIC DNA]</scope>
    <source>
        <strain evidence="1 2">SM1704</strain>
    </source>
</reference>
<protein>
    <submittedName>
        <fullName evidence="1">Uncharacterized protein</fullName>
    </submittedName>
</protein>
<dbReference type="OrthoDB" id="1444934at2"/>
<dbReference type="Proteomes" id="UP000261828">
    <property type="component" value="Unassembled WGS sequence"/>
</dbReference>
<comment type="caution">
    <text evidence="1">The sequence shown here is derived from an EMBL/GenBank/DDBJ whole genome shotgun (WGS) entry which is preliminary data.</text>
</comment>
<organism evidence="1 2">
    <name type="scientific">Flagellimonas nanhaiensis</name>
    <dbReference type="NCBI Taxonomy" id="2292706"/>
    <lineage>
        <taxon>Bacteria</taxon>
        <taxon>Pseudomonadati</taxon>
        <taxon>Bacteroidota</taxon>
        <taxon>Flavobacteriia</taxon>
        <taxon>Flavobacteriales</taxon>
        <taxon>Flavobacteriaceae</taxon>
        <taxon>Flagellimonas</taxon>
    </lineage>
</organism>
<dbReference type="RefSeq" id="WP_116186005.1">
    <property type="nucleotide sequence ID" value="NZ_QTJX01000010.1"/>
</dbReference>
<evidence type="ECO:0000313" key="2">
    <source>
        <dbReference type="Proteomes" id="UP000261828"/>
    </source>
</evidence>
<dbReference type="AlphaFoldDB" id="A0A371JKU3"/>
<name>A0A371JKU3_9FLAO</name>
<proteinExistence type="predicted"/>